<keyword evidence="2" id="KW-1185">Reference proteome</keyword>
<evidence type="ECO:0000313" key="1">
    <source>
        <dbReference type="EMBL" id="MCD7456178.1"/>
    </source>
</evidence>
<protein>
    <submittedName>
        <fullName evidence="1">Uncharacterized protein</fullName>
    </submittedName>
</protein>
<accession>A0ABS8SBH8</accession>
<dbReference type="EMBL" id="JACEIK010000387">
    <property type="protein sequence ID" value="MCD7456178.1"/>
    <property type="molecule type" value="Genomic_DNA"/>
</dbReference>
<gene>
    <name evidence="1" type="ORF">HAX54_030793</name>
</gene>
<comment type="caution">
    <text evidence="1">The sequence shown here is derived from an EMBL/GenBank/DDBJ whole genome shotgun (WGS) entry which is preliminary data.</text>
</comment>
<dbReference type="Proteomes" id="UP000823775">
    <property type="component" value="Unassembled WGS sequence"/>
</dbReference>
<sequence>MHLTVDLSIPPEQFHKNNQIPHIPKDEHAKVALKNSIGAPEEVISNLKEGTKGHTQLTKRQDPVKPTARHVGRLGFNEQWLVIQGPPLSTMDGVNPQDYALVKDVLIDGQWNWIFLLTRPTNQVRGLIHSLNSTLHQDKEDDPIWIEAESGPNQISEEETTDHIFNSGLYAQSVWKVYARKLGIIYRNMSLRNLLANIWNHHAINDVCAYILKILPPVIMWKYGGLDLALNLNRKDLLWPDLLLLSISISPTS</sequence>
<organism evidence="1 2">
    <name type="scientific">Datura stramonium</name>
    <name type="common">Jimsonweed</name>
    <name type="synonym">Common thornapple</name>
    <dbReference type="NCBI Taxonomy" id="4076"/>
    <lineage>
        <taxon>Eukaryota</taxon>
        <taxon>Viridiplantae</taxon>
        <taxon>Streptophyta</taxon>
        <taxon>Embryophyta</taxon>
        <taxon>Tracheophyta</taxon>
        <taxon>Spermatophyta</taxon>
        <taxon>Magnoliopsida</taxon>
        <taxon>eudicotyledons</taxon>
        <taxon>Gunneridae</taxon>
        <taxon>Pentapetalae</taxon>
        <taxon>asterids</taxon>
        <taxon>lamiids</taxon>
        <taxon>Solanales</taxon>
        <taxon>Solanaceae</taxon>
        <taxon>Solanoideae</taxon>
        <taxon>Datureae</taxon>
        <taxon>Datura</taxon>
    </lineage>
</organism>
<reference evidence="1 2" key="1">
    <citation type="journal article" date="2021" name="BMC Genomics">
        <title>Datura genome reveals duplications of psychoactive alkaloid biosynthetic genes and high mutation rate following tissue culture.</title>
        <authorList>
            <person name="Rajewski A."/>
            <person name="Carter-House D."/>
            <person name="Stajich J."/>
            <person name="Litt A."/>
        </authorList>
    </citation>
    <scope>NUCLEOTIDE SEQUENCE [LARGE SCALE GENOMIC DNA]</scope>
    <source>
        <strain evidence="1">AR-01</strain>
    </source>
</reference>
<proteinExistence type="predicted"/>
<evidence type="ECO:0000313" key="2">
    <source>
        <dbReference type="Proteomes" id="UP000823775"/>
    </source>
</evidence>
<name>A0ABS8SBH8_DATST</name>